<dbReference type="Proteomes" id="UP000006327">
    <property type="component" value="Unassembled WGS sequence"/>
</dbReference>
<protein>
    <submittedName>
        <fullName evidence="1">Uncharacterized protein</fullName>
    </submittedName>
</protein>
<dbReference type="AlphaFoldDB" id="K6YUG4"/>
<sequence>MQLIFPKCNKINDKGLNLSRLEQLTRQTINKTVTLIRGQLFKHYAVPDGAVLNP</sequence>
<reference evidence="1 2" key="1">
    <citation type="journal article" date="2017" name="Antonie Van Leeuwenhoek">
        <title>Rhizobium rhizosphaerae sp. nov., a novel species isolated from rice rhizosphere.</title>
        <authorList>
            <person name="Zhao J.J."/>
            <person name="Zhang J."/>
            <person name="Zhang R.J."/>
            <person name="Zhang C.W."/>
            <person name="Yin H.Q."/>
            <person name="Zhang X.X."/>
        </authorList>
    </citation>
    <scope>NUCLEOTIDE SEQUENCE [LARGE SCALE GENOMIC DNA]</scope>
    <source>
        <strain evidence="1 2">BSs20135</strain>
    </source>
</reference>
<evidence type="ECO:0000313" key="2">
    <source>
        <dbReference type="Proteomes" id="UP000006327"/>
    </source>
</evidence>
<dbReference type="EMBL" id="BAEO01000051">
    <property type="protein sequence ID" value="GAC20333.1"/>
    <property type="molecule type" value="Genomic_DNA"/>
</dbReference>
<proteinExistence type="predicted"/>
<organism evidence="1 2">
    <name type="scientific">Paraglaciecola arctica BSs20135</name>
    <dbReference type="NCBI Taxonomy" id="493475"/>
    <lineage>
        <taxon>Bacteria</taxon>
        <taxon>Pseudomonadati</taxon>
        <taxon>Pseudomonadota</taxon>
        <taxon>Gammaproteobacteria</taxon>
        <taxon>Alteromonadales</taxon>
        <taxon>Alteromonadaceae</taxon>
        <taxon>Paraglaciecola</taxon>
    </lineage>
</organism>
<keyword evidence="2" id="KW-1185">Reference proteome</keyword>
<comment type="caution">
    <text evidence="1">The sequence shown here is derived from an EMBL/GenBank/DDBJ whole genome shotgun (WGS) entry which is preliminary data.</text>
</comment>
<evidence type="ECO:0000313" key="1">
    <source>
        <dbReference type="EMBL" id="GAC20333.1"/>
    </source>
</evidence>
<accession>K6YUG4</accession>
<gene>
    <name evidence="1" type="ORF">GARC_3375</name>
</gene>
<name>K6YUG4_9ALTE</name>